<reference evidence="1" key="2">
    <citation type="submission" date="2025-08" db="UniProtKB">
        <authorList>
            <consortium name="Ensembl"/>
        </authorList>
    </citation>
    <scope>IDENTIFICATION</scope>
</reference>
<reference evidence="1" key="3">
    <citation type="submission" date="2025-09" db="UniProtKB">
        <authorList>
            <consortium name="Ensembl"/>
        </authorList>
    </citation>
    <scope>IDENTIFICATION</scope>
</reference>
<sequence>MNMVEDLHSNKRESCSDASLEYSGTISSHCNLSLPCSSSSVPFLGEEDTEYFRHQEQIRGMANCKLGPPLFPAFEVSSRAVGAANVISVGAEGTTCEYTGQRVLGRMMRLLTAVVI</sequence>
<dbReference type="AlphaFoldDB" id="A0A7N9DAW1"/>
<organism evidence="1 2">
    <name type="scientific">Macaca fascicularis</name>
    <name type="common">Crab-eating macaque</name>
    <name type="synonym">Cynomolgus monkey</name>
    <dbReference type="NCBI Taxonomy" id="9541"/>
    <lineage>
        <taxon>Eukaryota</taxon>
        <taxon>Metazoa</taxon>
        <taxon>Chordata</taxon>
        <taxon>Craniata</taxon>
        <taxon>Vertebrata</taxon>
        <taxon>Euteleostomi</taxon>
        <taxon>Mammalia</taxon>
        <taxon>Eutheria</taxon>
        <taxon>Euarchontoglires</taxon>
        <taxon>Primates</taxon>
        <taxon>Haplorrhini</taxon>
        <taxon>Catarrhini</taxon>
        <taxon>Cercopithecidae</taxon>
        <taxon>Cercopithecinae</taxon>
        <taxon>Macaca</taxon>
    </lineage>
</organism>
<evidence type="ECO:0000313" key="1">
    <source>
        <dbReference type="Ensembl" id="ENSMFAP00000061456.1"/>
    </source>
</evidence>
<name>A0A7N9DAW1_MACFA</name>
<dbReference type="GeneTree" id="ENSGT00910000148899"/>
<evidence type="ECO:0000313" key="2">
    <source>
        <dbReference type="Proteomes" id="UP000233100"/>
    </source>
</evidence>
<dbReference type="Proteomes" id="UP000233100">
    <property type="component" value="Chromosome 4"/>
</dbReference>
<protein>
    <submittedName>
        <fullName evidence="1">Uncharacterized protein</fullName>
    </submittedName>
</protein>
<accession>A0A7N9DAW1</accession>
<proteinExistence type="predicted"/>
<reference evidence="1 2" key="1">
    <citation type="submission" date="2013-03" db="EMBL/GenBank/DDBJ databases">
        <authorList>
            <person name="Warren W."/>
            <person name="Wilson R.K."/>
        </authorList>
    </citation>
    <scope>NUCLEOTIDE SEQUENCE</scope>
</reference>
<keyword evidence="2" id="KW-1185">Reference proteome</keyword>
<dbReference type="Ensembl" id="ENSMFAT00000072331.1">
    <property type="protein sequence ID" value="ENSMFAP00000061456.1"/>
    <property type="gene ID" value="ENSMFAG00000059105.1"/>
</dbReference>